<dbReference type="EMBL" id="JAVDXX010000001">
    <property type="protein sequence ID" value="MDR7294351.1"/>
    <property type="molecule type" value="Genomic_DNA"/>
</dbReference>
<dbReference type="Gene3D" id="3.40.50.300">
    <property type="entry name" value="P-loop containing nucleotide triphosphate hydrolases"/>
    <property type="match status" value="1"/>
</dbReference>
<dbReference type="GO" id="GO:0015668">
    <property type="term" value="F:type III site-specific deoxyribonuclease activity"/>
    <property type="evidence" value="ECO:0007669"/>
    <property type="project" value="UniProtKB-EC"/>
</dbReference>
<dbReference type="InterPro" id="IPR027417">
    <property type="entry name" value="P-loop_NTPase"/>
</dbReference>
<gene>
    <name evidence="3" type="ORF">J2S67_001619</name>
</gene>
<dbReference type="SUPFAM" id="SSF52540">
    <property type="entry name" value="P-loop containing nucleoside triphosphate hydrolases"/>
    <property type="match status" value="1"/>
</dbReference>
<dbReference type="Pfam" id="PF13476">
    <property type="entry name" value="AAA_23"/>
    <property type="match status" value="1"/>
</dbReference>
<evidence type="ECO:0000313" key="3">
    <source>
        <dbReference type="EMBL" id="MDR7294351.1"/>
    </source>
</evidence>
<accession>A0ABU1Z3M0</accession>
<proteinExistence type="predicted"/>
<comment type="caution">
    <text evidence="3">The sequence shown here is derived from an EMBL/GenBank/DDBJ whole genome shotgun (WGS) entry which is preliminary data.</text>
</comment>
<protein>
    <submittedName>
        <fullName evidence="3">Type III restriction enzyme</fullName>
        <ecNumber evidence="3">3.1.21.5</ecNumber>
    </submittedName>
</protein>
<dbReference type="InterPro" id="IPR038729">
    <property type="entry name" value="Rad50/SbcC_AAA"/>
</dbReference>
<name>A0ABU1Z3M0_9MICC</name>
<evidence type="ECO:0000256" key="1">
    <source>
        <dbReference type="SAM" id="Coils"/>
    </source>
</evidence>
<sequence>MRTEETTRTFELSDEGSHFYRTDFQVHTPRDGQWDGTRPNDRDKWADSFVAAARKKGLNAVAISDHHDFAYFPHIKKAAAREKLPDGTNLRDENRLIVFPALELTLEVPGQAIMILDADFPENRLDDVLRALHFEPVDPNLNHLPVVEALPDSRDVSLLQEKLDNHDWLRGRYIILPNVTPDGHKTFLRTSFQSIYRNLPSVGGYIDGSFDAKKLGKKQILDGKNREWGSKRLAFFQTSDTRDSEFSKLGEHTTWVKWSKPTAEALRQACLAQDSRISQAPPAMPNAWISRVIVSDSKFMGPVDVKINPQYTALIGGRGTGKSTIMEYLRWALCDSRVNENDNVEDTALAKHTRNLIESTLKDLDAYVEVHCVVNGVTHVVRRYASDGKVDLKIGESKFDNVTSSEVESLLPIQAYSQKQLSSVAVRTDELLRFLTTPIQRELEENSNQEKEVISRLRKNHDAVQRHQTVSSEINSETLRKDSHTTQILALRQGLTGLSQEDHRILDHKPDLDHLVSLQSAWHQQAASTQDSLTTLFDSLDSWLQRNPTPPTLPKSLSTDLSNDVDALFTATREALAVLHEEGSRLLDNFRGLTRAGGKIAKLSQALESKLSACRNEYAAVKQRSSTHETTLTELARLEAQQQTSHRRLQELRVELEGLGDPHGERLKLRSKLAGVREERAKLLHTECEKLKSSSEGMIRATLSSNCGFQALQEEFKGLIQGSRVRSDKVESFSRTFRPSRIRRMPGSKFW</sequence>
<evidence type="ECO:0000259" key="2">
    <source>
        <dbReference type="Pfam" id="PF13476"/>
    </source>
</evidence>
<dbReference type="Proteomes" id="UP001180715">
    <property type="component" value="Unassembled WGS sequence"/>
</dbReference>
<feature type="coiled-coil region" evidence="1">
    <location>
        <begin position="604"/>
        <end position="655"/>
    </location>
</feature>
<dbReference type="EC" id="3.1.21.5" evidence="3"/>
<evidence type="ECO:0000313" key="4">
    <source>
        <dbReference type="Proteomes" id="UP001180715"/>
    </source>
</evidence>
<dbReference type="RefSeq" id="WP_310248019.1">
    <property type="nucleotide sequence ID" value="NZ_JAVDXX010000001.1"/>
</dbReference>
<dbReference type="SUPFAM" id="SSF89550">
    <property type="entry name" value="PHP domain-like"/>
    <property type="match status" value="1"/>
</dbReference>
<keyword evidence="4" id="KW-1185">Reference proteome</keyword>
<keyword evidence="1" id="KW-0175">Coiled coil</keyword>
<feature type="domain" description="Rad50/SbcC-type AAA" evidence="2">
    <location>
        <begin position="304"/>
        <end position="497"/>
    </location>
</feature>
<reference evidence="3" key="1">
    <citation type="submission" date="2023-07" db="EMBL/GenBank/DDBJ databases">
        <title>Sequencing the genomes of 1000 actinobacteria strains.</title>
        <authorList>
            <person name="Klenk H.-P."/>
        </authorList>
    </citation>
    <scope>NUCLEOTIDE SEQUENCE</scope>
    <source>
        <strain evidence="3">DSM 13068</strain>
    </source>
</reference>
<dbReference type="InterPro" id="IPR016195">
    <property type="entry name" value="Pol/histidinol_Pase-like"/>
</dbReference>
<dbReference type="Gene3D" id="3.20.20.140">
    <property type="entry name" value="Metal-dependent hydrolases"/>
    <property type="match status" value="1"/>
</dbReference>
<organism evidence="3 4">
    <name type="scientific">Pseudoglutamicibacter albus</name>
    <dbReference type="NCBI Taxonomy" id="98671"/>
    <lineage>
        <taxon>Bacteria</taxon>
        <taxon>Bacillati</taxon>
        <taxon>Actinomycetota</taxon>
        <taxon>Actinomycetes</taxon>
        <taxon>Micrococcales</taxon>
        <taxon>Micrococcaceae</taxon>
        <taxon>Pseudoglutamicibacter</taxon>
    </lineage>
</organism>
<keyword evidence="3" id="KW-0378">Hydrolase</keyword>